<keyword evidence="7 19" id="KW-0812">Transmembrane</keyword>
<feature type="binding site" evidence="18">
    <location>
        <position position="587"/>
    </location>
    <ligand>
        <name>ATP</name>
        <dbReference type="ChEBI" id="CHEBI:30616"/>
    </ligand>
</feature>
<evidence type="ECO:0000313" key="23">
    <source>
        <dbReference type="Proteomes" id="UP000289738"/>
    </source>
</evidence>
<evidence type="ECO:0000313" key="22">
    <source>
        <dbReference type="EMBL" id="RYQ87553.1"/>
    </source>
</evidence>
<dbReference type="Pfam" id="PF00560">
    <property type="entry name" value="LRR_1"/>
    <property type="match status" value="2"/>
</dbReference>
<sequence>MHAMAKKIANSLFLLLGALSFVATVQGQDQSGFISIDCGLPENSNYTEKSTGINYISDANFIDSGVSKTVSPQDKTTHPQYFTYLRSFSNGIRNCYRITVTSVTRYLIRASFLYGNYDGLNKLPEFDLYLGVHFWDTVKFTNSSVSINYEIIHTLSNDYIHICMVNKGKGTPFISVIEMRILDQTNITYITQDPTASLARFRRLDFGISNLTYRRNDFKPPAVVMETAATPKNATASLDFQWEDDYADNNETQHQYYIYLHFAELQKLGANQTRSFNITLNDVPWSIVKPVYASLYTRYNLNPWFGHKNYHISLFRTESSSLPPIINALEIYLVKDFSSQLETQKDDVTNMKRTYKVDSRNWEGDPCAPIAYKWQGVDCTTYDGFLRITSLNLSSSGLTGHIAADISKLTMLKSLDLSDNELSGTVPSFLAQLQSLEYLNLANNNLTGSVSNELLQKQSDGLLSLSVGQNPNLCASTSCISQSNDTRKKDNNAVIAVVASIAGILLLLVIIAAVIIFRQRKRYAAARNIILGKRRSSIKGSELESKQRQYSFNEVVKMTNNFDRILGRGGFGTVYHGFIEDIQVAVKMLSLSSVHGYRQFVAEARIVKLLMRVHHRNLTSLIGYCNEETNIGLIYEYMANGNLDEHLSGENIKEKFLNWENRLQIALDAAQGQAVVIVREDMIHHISQRINSMVAEGDITKVVDSRLQGDFDSNSAWRAVEIAMASVSSISVERPYMSDIVKELKECLAAELARKYKFTSIDCGLPENSNYTEKSTGINYISDANFVDSGVSKTVSPQDKATHQQYFTYLRSFPNGTRNCYRINVTSATRYLIRTSFLYGNYDGLNKLPQFDIYLGVHFWDTVKFTNSSLSKNYEIIHTPSLDYIHICMVNKGTGTPFISVIEMRILNNATYTTKKPSTSLALFQRYKDDPYDRIWEPYWDNKWTQLSSRLSNEDLIQHDFKPPAVVMETAATPRNVTASLDFNWEIDDETEHQYYFYLHFTELQKLGTNQTRSFNTTINDVPWDAALQLRYHEVHTRNTLTGPWLLTKRGHISLIRTQSSTLPPIINALEIYFAKDFSELETQRNDVEAVTNIKRAYRMNSRNWEGDPCAPIAYKWQGVECSSFDGFLRITSLNLSSSGLNGHIPADISKLTMLKSLNLANNNLTGSVSNELLQKQSDGQLSLSVGQNPNLCASTSCNQQTNDTRKKNNNATITVVASIAGILLLLVIVEAVIIFRLKKQYATTIIFGKRRNSMNGSQLESKQRQYSFNEVVKMTNNFDKILGRGGFGKVYHGFIEDIQVAVKMLSLSSVKLLMRVYHRNLTSLIGYCNEKTNIGLIYEYMANGNLDEHLSGKNNKEKSLNWEDRLRIALDAAQGLEYLHNGCKPPIIHRDVKCSNILLNEKFHAKLADIGLSKCFAADSDTHVSTIVAGTPGYLDPEYTTSNRLTEKSDVYSFGVVLLRIITGQPVIILREDMTDHISQRVNSMIVEGDITSIVDSRIQGDFDNGSAWRVVEIAMASVSPSSLERPYMSDIVRELKECLAAELGRKHNSCDLQNEDLVGHVSVNLISTDMTPLAR</sequence>
<evidence type="ECO:0000256" key="13">
    <source>
        <dbReference type="ARBA" id="ARBA00022989"/>
    </source>
</evidence>
<dbReference type="InterPro" id="IPR011009">
    <property type="entry name" value="Kinase-like_dom_sf"/>
</dbReference>
<feature type="binding site" evidence="18">
    <location>
        <position position="1304"/>
    </location>
    <ligand>
        <name>ATP</name>
        <dbReference type="ChEBI" id="CHEBI:30616"/>
    </ligand>
</feature>
<dbReference type="InterPro" id="IPR000719">
    <property type="entry name" value="Prot_kinase_dom"/>
</dbReference>
<comment type="catalytic activity">
    <reaction evidence="17">
        <text>L-seryl-[protein] + ATP = O-phospho-L-seryl-[protein] + ADP + H(+)</text>
        <dbReference type="Rhea" id="RHEA:17989"/>
        <dbReference type="Rhea" id="RHEA-COMP:9863"/>
        <dbReference type="Rhea" id="RHEA-COMP:11604"/>
        <dbReference type="ChEBI" id="CHEBI:15378"/>
        <dbReference type="ChEBI" id="CHEBI:29999"/>
        <dbReference type="ChEBI" id="CHEBI:30616"/>
        <dbReference type="ChEBI" id="CHEBI:83421"/>
        <dbReference type="ChEBI" id="CHEBI:456216"/>
        <dbReference type="EC" id="2.7.11.1"/>
    </reaction>
</comment>
<dbReference type="SUPFAM" id="SSF52058">
    <property type="entry name" value="L domain-like"/>
    <property type="match status" value="2"/>
</dbReference>
<dbReference type="InterPro" id="IPR017441">
    <property type="entry name" value="Protein_kinase_ATP_BS"/>
</dbReference>
<dbReference type="Pfam" id="PF12819">
    <property type="entry name" value="Malectin_like"/>
    <property type="match status" value="2"/>
</dbReference>
<dbReference type="Gene3D" id="3.80.10.10">
    <property type="entry name" value="Ribonuclease Inhibitor"/>
    <property type="match status" value="2"/>
</dbReference>
<keyword evidence="15" id="KW-0675">Receptor</keyword>
<comment type="catalytic activity">
    <reaction evidence="16">
        <text>L-threonyl-[protein] + ATP = O-phospho-L-threonyl-[protein] + ADP + H(+)</text>
        <dbReference type="Rhea" id="RHEA:46608"/>
        <dbReference type="Rhea" id="RHEA-COMP:11060"/>
        <dbReference type="Rhea" id="RHEA-COMP:11605"/>
        <dbReference type="ChEBI" id="CHEBI:15378"/>
        <dbReference type="ChEBI" id="CHEBI:30013"/>
        <dbReference type="ChEBI" id="CHEBI:30616"/>
        <dbReference type="ChEBI" id="CHEBI:61977"/>
        <dbReference type="ChEBI" id="CHEBI:456216"/>
        <dbReference type="EC" id="2.7.11.1"/>
    </reaction>
</comment>
<dbReference type="SUPFAM" id="SSF56112">
    <property type="entry name" value="Protein kinase-like (PK-like)"/>
    <property type="match status" value="2"/>
</dbReference>
<evidence type="ECO:0000259" key="21">
    <source>
        <dbReference type="PROSITE" id="PS50011"/>
    </source>
</evidence>
<dbReference type="GO" id="GO:0005524">
    <property type="term" value="F:ATP binding"/>
    <property type="evidence" value="ECO:0007669"/>
    <property type="project" value="UniProtKB-UniRule"/>
</dbReference>
<evidence type="ECO:0000256" key="9">
    <source>
        <dbReference type="ARBA" id="ARBA00022737"/>
    </source>
</evidence>
<dbReference type="Gene3D" id="1.10.510.10">
    <property type="entry name" value="Transferase(Phosphotransferase) domain 1"/>
    <property type="match status" value="2"/>
</dbReference>
<feature type="signal peptide" evidence="20">
    <location>
        <begin position="1"/>
        <end position="27"/>
    </location>
</feature>
<keyword evidence="9" id="KW-0677">Repeat</keyword>
<comment type="subcellular location">
    <subcellularLocation>
        <location evidence="1">Membrane</location>
        <topology evidence="1">Single-pass membrane protein</topology>
    </subcellularLocation>
</comment>
<dbReference type="InterPro" id="IPR032675">
    <property type="entry name" value="LRR_dom_sf"/>
</dbReference>
<dbReference type="PROSITE" id="PS50011">
    <property type="entry name" value="PROTEIN_KINASE_DOM"/>
    <property type="match status" value="2"/>
</dbReference>
<protein>
    <recommendedName>
        <fullName evidence="2">non-specific serine/threonine protein kinase</fullName>
        <ecNumber evidence="2">2.7.11.1</ecNumber>
    </recommendedName>
</protein>
<feature type="domain" description="Protein kinase" evidence="21">
    <location>
        <begin position="560"/>
        <end position="861"/>
    </location>
</feature>
<evidence type="ECO:0000256" key="10">
    <source>
        <dbReference type="ARBA" id="ARBA00022741"/>
    </source>
</evidence>
<keyword evidence="12 18" id="KW-0067">ATP-binding</keyword>
<dbReference type="FunFam" id="3.80.10.10:FF:000129">
    <property type="entry name" value="Leucine-rich repeat receptor-like kinase"/>
    <property type="match status" value="1"/>
</dbReference>
<dbReference type="EC" id="2.7.11.1" evidence="2"/>
<evidence type="ECO:0000256" key="5">
    <source>
        <dbReference type="ARBA" id="ARBA00022614"/>
    </source>
</evidence>
<dbReference type="GO" id="GO:0016020">
    <property type="term" value="C:membrane"/>
    <property type="evidence" value="ECO:0007669"/>
    <property type="project" value="UniProtKB-SubCell"/>
</dbReference>
<feature type="domain" description="Protein kinase" evidence="21">
    <location>
        <begin position="1277"/>
        <end position="1565"/>
    </location>
</feature>
<dbReference type="PROSITE" id="PS00107">
    <property type="entry name" value="PROTEIN_KINASE_ATP"/>
    <property type="match status" value="2"/>
</dbReference>
<evidence type="ECO:0000256" key="18">
    <source>
        <dbReference type="PROSITE-ProRule" id="PRU10141"/>
    </source>
</evidence>
<keyword evidence="3" id="KW-0723">Serine/threonine-protein kinase</keyword>
<evidence type="ECO:0000256" key="19">
    <source>
        <dbReference type="SAM" id="Phobius"/>
    </source>
</evidence>
<dbReference type="PROSITE" id="PS51450">
    <property type="entry name" value="LRR"/>
    <property type="match status" value="1"/>
</dbReference>
<dbReference type="PROSITE" id="PS00108">
    <property type="entry name" value="PROTEIN_KINASE_ST"/>
    <property type="match status" value="1"/>
</dbReference>
<evidence type="ECO:0000256" key="2">
    <source>
        <dbReference type="ARBA" id="ARBA00012513"/>
    </source>
</evidence>
<keyword evidence="23" id="KW-1185">Reference proteome</keyword>
<dbReference type="SMART" id="SM00220">
    <property type="entry name" value="S_TKc"/>
    <property type="match status" value="1"/>
</dbReference>
<keyword evidence="4" id="KW-0597">Phosphoprotein</keyword>
<evidence type="ECO:0000256" key="6">
    <source>
        <dbReference type="ARBA" id="ARBA00022679"/>
    </source>
</evidence>
<evidence type="ECO:0000256" key="12">
    <source>
        <dbReference type="ARBA" id="ARBA00022840"/>
    </source>
</evidence>
<reference evidence="22 23" key="1">
    <citation type="submission" date="2019-01" db="EMBL/GenBank/DDBJ databases">
        <title>Sequencing of cultivated peanut Arachis hypogaea provides insights into genome evolution and oil improvement.</title>
        <authorList>
            <person name="Chen X."/>
        </authorList>
    </citation>
    <scope>NUCLEOTIDE SEQUENCE [LARGE SCALE GENOMIC DNA]</scope>
    <source>
        <strain evidence="23">cv. Fuhuasheng</strain>
        <tissue evidence="22">Leaves</tissue>
    </source>
</reference>
<keyword evidence="6" id="KW-0808">Transferase</keyword>
<evidence type="ECO:0000256" key="3">
    <source>
        <dbReference type="ARBA" id="ARBA00022527"/>
    </source>
</evidence>
<keyword evidence="5" id="KW-0433">Leucine-rich repeat</keyword>
<dbReference type="InterPro" id="IPR008271">
    <property type="entry name" value="Ser/Thr_kinase_AS"/>
</dbReference>
<evidence type="ECO:0000256" key="8">
    <source>
        <dbReference type="ARBA" id="ARBA00022729"/>
    </source>
</evidence>
<keyword evidence="11" id="KW-0418">Kinase</keyword>
<evidence type="ECO:0000256" key="17">
    <source>
        <dbReference type="ARBA" id="ARBA00048679"/>
    </source>
</evidence>
<dbReference type="InterPro" id="IPR024788">
    <property type="entry name" value="Malectin-like_Carb-bd_dom"/>
</dbReference>
<gene>
    <name evidence="22" type="ORF">Ahy_B09g095070</name>
</gene>
<dbReference type="PANTHER" id="PTHR45631:SF202">
    <property type="entry name" value="SENESCENCE-INDUCED RECEPTOR-LIKE SERINE_THREONINE-PROTEIN KINASE"/>
    <property type="match status" value="1"/>
</dbReference>
<dbReference type="Gene3D" id="3.30.200.20">
    <property type="entry name" value="Phosphorylase Kinase, domain 1"/>
    <property type="match status" value="1"/>
</dbReference>
<dbReference type="Proteomes" id="UP000289738">
    <property type="component" value="Chromosome B09"/>
</dbReference>
<feature type="chain" id="PRO_5019091092" description="non-specific serine/threonine protein kinase" evidence="20">
    <location>
        <begin position="28"/>
        <end position="1577"/>
    </location>
</feature>
<dbReference type="PRINTS" id="PR00019">
    <property type="entry name" value="LEURICHRPT"/>
</dbReference>
<evidence type="ECO:0000256" key="11">
    <source>
        <dbReference type="ARBA" id="ARBA00022777"/>
    </source>
</evidence>
<keyword evidence="10 18" id="KW-0547">Nucleotide-binding</keyword>
<proteinExistence type="predicted"/>
<organism evidence="22 23">
    <name type="scientific">Arachis hypogaea</name>
    <name type="common">Peanut</name>
    <dbReference type="NCBI Taxonomy" id="3818"/>
    <lineage>
        <taxon>Eukaryota</taxon>
        <taxon>Viridiplantae</taxon>
        <taxon>Streptophyta</taxon>
        <taxon>Embryophyta</taxon>
        <taxon>Tracheophyta</taxon>
        <taxon>Spermatophyta</taxon>
        <taxon>Magnoliopsida</taxon>
        <taxon>eudicotyledons</taxon>
        <taxon>Gunneridae</taxon>
        <taxon>Pentapetalae</taxon>
        <taxon>rosids</taxon>
        <taxon>fabids</taxon>
        <taxon>Fabales</taxon>
        <taxon>Fabaceae</taxon>
        <taxon>Papilionoideae</taxon>
        <taxon>50 kb inversion clade</taxon>
        <taxon>dalbergioids sensu lato</taxon>
        <taxon>Dalbergieae</taxon>
        <taxon>Pterocarpus clade</taxon>
        <taxon>Arachis</taxon>
    </lineage>
</organism>
<comment type="caution">
    <text evidence="22">The sequence shown here is derived from an EMBL/GenBank/DDBJ whole genome shotgun (WGS) entry which is preliminary data.</text>
</comment>
<dbReference type="FunFam" id="1.10.510.10:FF:000146">
    <property type="entry name" value="LRR receptor-like serine/threonine-protein kinase IOS1"/>
    <property type="match status" value="1"/>
</dbReference>
<dbReference type="InterPro" id="IPR003591">
    <property type="entry name" value="Leu-rich_rpt_typical-subtyp"/>
</dbReference>
<dbReference type="SMART" id="SM00369">
    <property type="entry name" value="LRR_TYP"/>
    <property type="match status" value="3"/>
</dbReference>
<evidence type="ECO:0000256" key="20">
    <source>
        <dbReference type="SAM" id="SignalP"/>
    </source>
</evidence>
<name>A0A444XDM7_ARAHY</name>
<dbReference type="InterPro" id="IPR001245">
    <property type="entry name" value="Ser-Thr/Tyr_kinase_cat_dom"/>
</dbReference>
<feature type="transmembrane region" description="Helical" evidence="19">
    <location>
        <begin position="493"/>
        <end position="517"/>
    </location>
</feature>
<feature type="transmembrane region" description="Helical" evidence="19">
    <location>
        <begin position="1214"/>
        <end position="1236"/>
    </location>
</feature>
<dbReference type="GO" id="GO:0004674">
    <property type="term" value="F:protein serine/threonine kinase activity"/>
    <property type="evidence" value="ECO:0007669"/>
    <property type="project" value="UniProtKB-KW"/>
</dbReference>
<evidence type="ECO:0000256" key="15">
    <source>
        <dbReference type="ARBA" id="ARBA00023170"/>
    </source>
</evidence>
<dbReference type="PANTHER" id="PTHR45631">
    <property type="entry name" value="OS07G0107800 PROTEIN-RELATED"/>
    <property type="match status" value="1"/>
</dbReference>
<keyword evidence="13 19" id="KW-1133">Transmembrane helix</keyword>
<evidence type="ECO:0000256" key="7">
    <source>
        <dbReference type="ARBA" id="ARBA00022692"/>
    </source>
</evidence>
<dbReference type="STRING" id="3818.A0A444XDM7"/>
<keyword evidence="8 20" id="KW-0732">Signal</keyword>
<evidence type="ECO:0000256" key="1">
    <source>
        <dbReference type="ARBA" id="ARBA00004167"/>
    </source>
</evidence>
<evidence type="ECO:0000256" key="4">
    <source>
        <dbReference type="ARBA" id="ARBA00022553"/>
    </source>
</evidence>
<evidence type="ECO:0000256" key="16">
    <source>
        <dbReference type="ARBA" id="ARBA00047899"/>
    </source>
</evidence>
<dbReference type="EMBL" id="SDMP01000019">
    <property type="protein sequence ID" value="RYQ87553.1"/>
    <property type="molecule type" value="Genomic_DNA"/>
</dbReference>
<evidence type="ECO:0000256" key="14">
    <source>
        <dbReference type="ARBA" id="ARBA00023136"/>
    </source>
</evidence>
<accession>A0A444XDM7</accession>
<dbReference type="InterPro" id="IPR001611">
    <property type="entry name" value="Leu-rich_rpt"/>
</dbReference>
<dbReference type="Pfam" id="PF07714">
    <property type="entry name" value="PK_Tyr_Ser-Thr"/>
    <property type="match status" value="2"/>
</dbReference>
<keyword evidence="14 19" id="KW-0472">Membrane</keyword>